<dbReference type="Proteomes" id="UP001158066">
    <property type="component" value="Unassembled WGS sequence"/>
</dbReference>
<name>A0AA45WVJ4_9CLOT</name>
<comment type="caution">
    <text evidence="1">The sequence shown here is derived from an EMBL/GenBank/DDBJ whole genome shotgun (WGS) entry which is preliminary data.</text>
</comment>
<evidence type="ECO:0000313" key="1">
    <source>
        <dbReference type="EMBL" id="SMP54206.1"/>
    </source>
</evidence>
<sequence>MKATATNRTVDTEHSLSVVKQESKQGFWAVIVIMLVW</sequence>
<reference evidence="1" key="1">
    <citation type="submission" date="2017-05" db="EMBL/GenBank/DDBJ databases">
        <authorList>
            <person name="Varghese N."/>
            <person name="Submissions S."/>
        </authorList>
    </citation>
    <scope>NUCLEOTIDE SEQUENCE</scope>
    <source>
        <strain evidence="1">Su22</strain>
    </source>
</reference>
<gene>
    <name evidence="1" type="ORF">SAMN06296020_10595</name>
</gene>
<protein>
    <submittedName>
        <fullName evidence="1">Uncharacterized protein</fullName>
    </submittedName>
</protein>
<dbReference type="EMBL" id="FXUF01000005">
    <property type="protein sequence ID" value="SMP54206.1"/>
    <property type="molecule type" value="Genomic_DNA"/>
</dbReference>
<accession>A0AA45WVJ4</accession>
<proteinExistence type="predicted"/>
<keyword evidence="2" id="KW-1185">Reference proteome</keyword>
<organism evidence="1 2">
    <name type="scientific">Anoxynatronum buryatiense</name>
    <dbReference type="NCBI Taxonomy" id="489973"/>
    <lineage>
        <taxon>Bacteria</taxon>
        <taxon>Bacillati</taxon>
        <taxon>Bacillota</taxon>
        <taxon>Clostridia</taxon>
        <taxon>Eubacteriales</taxon>
        <taxon>Clostridiaceae</taxon>
        <taxon>Anoxynatronum</taxon>
    </lineage>
</organism>
<evidence type="ECO:0000313" key="2">
    <source>
        <dbReference type="Proteomes" id="UP001158066"/>
    </source>
</evidence>
<dbReference type="AlphaFoldDB" id="A0AA45WVJ4"/>